<evidence type="ECO:0000256" key="8">
    <source>
        <dbReference type="ARBA" id="ARBA00030680"/>
    </source>
</evidence>
<dbReference type="Gene3D" id="3.40.50.920">
    <property type="match status" value="1"/>
</dbReference>
<dbReference type="Pfam" id="PF02779">
    <property type="entry name" value="Transket_pyr"/>
    <property type="match status" value="1"/>
</dbReference>
<evidence type="ECO:0000256" key="7">
    <source>
        <dbReference type="ARBA" id="ARBA00023052"/>
    </source>
</evidence>
<dbReference type="Proteomes" id="UP001161390">
    <property type="component" value="Unassembled WGS sequence"/>
</dbReference>
<reference evidence="10" key="1">
    <citation type="journal article" date="2014" name="Int. J. Syst. Evol. Microbiol.">
        <title>Complete genome of a new Firmicutes species belonging to the dominant human colonic microbiota ('Ruminococcus bicirculans') reveals two chromosomes and a selective capacity to utilize plant glucans.</title>
        <authorList>
            <consortium name="NISC Comparative Sequencing Program"/>
            <person name="Wegmann U."/>
            <person name="Louis P."/>
            <person name="Goesmann A."/>
            <person name="Henrissat B."/>
            <person name="Duncan S.H."/>
            <person name="Flint H.J."/>
        </authorList>
    </citation>
    <scope>NUCLEOTIDE SEQUENCE</scope>
    <source>
        <strain evidence="10">NBRC 108216</strain>
    </source>
</reference>
<dbReference type="EMBL" id="BSNJ01000001">
    <property type="protein sequence ID" value="GLQ19707.1"/>
    <property type="molecule type" value="Genomic_DNA"/>
</dbReference>
<keyword evidence="7" id="KW-0786">Thiamine pyrophosphate</keyword>
<evidence type="ECO:0000256" key="4">
    <source>
        <dbReference type="ARBA" id="ARBA00012277"/>
    </source>
</evidence>
<dbReference type="InterPro" id="IPR005475">
    <property type="entry name" value="Transketolase-like_Pyr-bd"/>
</dbReference>
<dbReference type="InterPro" id="IPR009014">
    <property type="entry name" value="Transketo_C/PFOR_II"/>
</dbReference>
<dbReference type="PANTHER" id="PTHR42980">
    <property type="entry name" value="2-OXOISOVALERATE DEHYDROGENASE SUBUNIT BETA-RELATED"/>
    <property type="match status" value="1"/>
</dbReference>
<evidence type="ECO:0000256" key="3">
    <source>
        <dbReference type="ARBA" id="ARBA00011301"/>
    </source>
</evidence>
<dbReference type="SUPFAM" id="SSF52518">
    <property type="entry name" value="Thiamin diphosphate-binding fold (THDP-binding)"/>
    <property type="match status" value="2"/>
</dbReference>
<dbReference type="CDD" id="cd02000">
    <property type="entry name" value="TPP_E1_PDC_ADC_BCADC"/>
    <property type="match status" value="1"/>
</dbReference>
<keyword evidence="6" id="KW-0560">Oxidoreductase</keyword>
<protein>
    <recommendedName>
        <fullName evidence="5">2-oxoglutarate dehydrogenase E1 component</fullName>
        <ecNumber evidence="4">1.2.4.4</ecNumber>
    </recommendedName>
    <alternativeName>
        <fullName evidence="8">Alpha-ketoglutarate dehydrogenase</fullName>
    </alternativeName>
</protein>
<sequence>MSRDHAETVHRNFLSRVAATDLPSPRTDMDLARSGLAAHDLVALFDAQLLSRHLDRIALKLQARGEGFYTIGSSGHEGNAGIAWALRPTDMAFLHYRDATFQIARSLQVPGTTPLWDMLLSFSTSTEDPISGGRHKVLGSKTLAIPPQTSTIASHLPKAVGAAYSIPLSRRIDPEHREMEKDGVVVCTFGDASLNHSTAQGALNTASWTAYQGSPLPILFVCEDNGIGISTKTPENWVEQSVASRPALDYFQADTTDILQAYTVTKQAAEQVRRRCRPAFLHAKCVRLYGHAGPDAPSTYLSKAEIEATEARDPLLVTAARLIAEGVMTAQDVLDRYVAMDTRVARVAEQAIRRPRLNSAEAVAQSLIPPTRSCKEPSAPVPMARDRCFGESDKRALGQSQHMAKLINFALTDLMLCHEEIVLAGEDVGRKGGVYGVTQRLQKRFGAHRVIDTLLDEQAILGLGIGMAQNGFLPIPEIQFLAYLHNAIDQMRGEAATLPFFSKGQFTNPMVVRIAGLGYQRGFGGHFHNENSLVALRDIPGLILACPSNGRDAVLMLRECVRLAREEQRLVVFLEPIALYMTRDLHDAGDGGWMCDYPNGDEAVLLGEVATHGSGDDLAIVTYGNGAYLSRQAQKILKDTHEIDARIIDMRWLSPLPKQAVLDAVAGCKQVLIVDECREQGSHSEALMTLFAENGDVPAHRLMATDCFIATGPAYGVTMPDRDAIVTKAVAVVEEAK</sequence>
<evidence type="ECO:0000256" key="1">
    <source>
        <dbReference type="ARBA" id="ARBA00001964"/>
    </source>
</evidence>
<dbReference type="PANTHER" id="PTHR42980:SF1">
    <property type="entry name" value="2-OXOISOVALERATE DEHYDROGENASE SUBUNIT BETA, MITOCHONDRIAL"/>
    <property type="match status" value="1"/>
</dbReference>
<evidence type="ECO:0000256" key="2">
    <source>
        <dbReference type="ARBA" id="ARBA00003906"/>
    </source>
</evidence>
<feature type="domain" description="Transketolase-like pyrimidine-binding" evidence="9">
    <location>
        <begin position="401"/>
        <end position="582"/>
    </location>
</feature>
<accession>A0ABQ5UXX7</accession>
<dbReference type="RefSeq" id="WP_284369588.1">
    <property type="nucleotide sequence ID" value="NZ_BSNJ01000001.1"/>
</dbReference>
<evidence type="ECO:0000256" key="6">
    <source>
        <dbReference type="ARBA" id="ARBA00023002"/>
    </source>
</evidence>
<dbReference type="InterPro" id="IPR029061">
    <property type="entry name" value="THDP-binding"/>
</dbReference>
<dbReference type="Gene3D" id="3.40.50.970">
    <property type="match status" value="2"/>
</dbReference>
<organism evidence="10 11">
    <name type="scientific">Algimonas porphyrae</name>
    <dbReference type="NCBI Taxonomy" id="1128113"/>
    <lineage>
        <taxon>Bacteria</taxon>
        <taxon>Pseudomonadati</taxon>
        <taxon>Pseudomonadota</taxon>
        <taxon>Alphaproteobacteria</taxon>
        <taxon>Maricaulales</taxon>
        <taxon>Robiginitomaculaceae</taxon>
        <taxon>Algimonas</taxon>
    </lineage>
</organism>
<comment type="subunit">
    <text evidence="3">Homodimer. Part of the 2-oxoglutarate dehydrogenase (OGDH) complex composed of E1 (2-oxoglutarate dehydrogenase), E2 (dihydrolipoamide succinyltransferase) and E3 (dihydrolipoamide dehydrogenase); the complex contains multiple copies of the three enzymatic components (E1, E2 and E3).</text>
</comment>
<name>A0ABQ5UXX7_9PROT</name>
<comment type="cofactor">
    <cofactor evidence="1">
        <name>thiamine diphosphate</name>
        <dbReference type="ChEBI" id="CHEBI:58937"/>
    </cofactor>
</comment>
<dbReference type="SMART" id="SM00861">
    <property type="entry name" value="Transket_pyr"/>
    <property type="match status" value="1"/>
</dbReference>
<dbReference type="InterPro" id="IPR033248">
    <property type="entry name" value="Transketolase_C"/>
</dbReference>
<reference evidence="10" key="2">
    <citation type="submission" date="2023-01" db="EMBL/GenBank/DDBJ databases">
        <title>Draft genome sequence of Algimonas porphyrae strain NBRC 108216.</title>
        <authorList>
            <person name="Sun Q."/>
            <person name="Mori K."/>
        </authorList>
    </citation>
    <scope>NUCLEOTIDE SEQUENCE</scope>
    <source>
        <strain evidence="10">NBRC 108216</strain>
    </source>
</reference>
<evidence type="ECO:0000259" key="9">
    <source>
        <dbReference type="SMART" id="SM00861"/>
    </source>
</evidence>
<dbReference type="EC" id="1.2.4.4" evidence="4"/>
<comment type="caution">
    <text evidence="10">The sequence shown here is derived from an EMBL/GenBank/DDBJ whole genome shotgun (WGS) entry which is preliminary data.</text>
</comment>
<evidence type="ECO:0000313" key="10">
    <source>
        <dbReference type="EMBL" id="GLQ19707.1"/>
    </source>
</evidence>
<dbReference type="Pfam" id="PF00676">
    <property type="entry name" value="E1_dh"/>
    <property type="match status" value="1"/>
</dbReference>
<keyword evidence="11" id="KW-1185">Reference proteome</keyword>
<proteinExistence type="predicted"/>
<comment type="function">
    <text evidence="2">E1 component of the 2-oxoglutarate dehydrogenase (OGDH) complex which catalyzes the decarboxylation of 2-oxoglutarate, the first step in the conversion of 2-oxoglutarate to succinyl-CoA and CO(2).</text>
</comment>
<dbReference type="Pfam" id="PF02780">
    <property type="entry name" value="Transketolase_C"/>
    <property type="match status" value="1"/>
</dbReference>
<gene>
    <name evidence="10" type="ORF">GCM10007854_06620</name>
</gene>
<dbReference type="InterPro" id="IPR001017">
    <property type="entry name" value="DH_E1"/>
</dbReference>
<evidence type="ECO:0000256" key="5">
    <source>
        <dbReference type="ARBA" id="ARBA00013321"/>
    </source>
</evidence>
<dbReference type="SUPFAM" id="SSF52922">
    <property type="entry name" value="TK C-terminal domain-like"/>
    <property type="match status" value="1"/>
</dbReference>
<evidence type="ECO:0000313" key="11">
    <source>
        <dbReference type="Proteomes" id="UP001161390"/>
    </source>
</evidence>